<dbReference type="Proteomes" id="UP001196765">
    <property type="component" value="Unassembled WGS sequence"/>
</dbReference>
<dbReference type="EMBL" id="JAHOEI010000007">
    <property type="protein sequence ID" value="MBV3386888.1"/>
    <property type="molecule type" value="Genomic_DNA"/>
</dbReference>
<name>A0AAW4MZ98_9BACT</name>
<gene>
    <name evidence="2" type="ORF">KSW82_03920</name>
</gene>
<protein>
    <submittedName>
        <fullName evidence="2">Uncharacterized protein</fullName>
    </submittedName>
</protein>
<feature type="coiled-coil region" evidence="1">
    <location>
        <begin position="15"/>
        <end position="70"/>
    </location>
</feature>
<reference evidence="2" key="1">
    <citation type="submission" date="2021-06" db="EMBL/GenBank/DDBJ databases">
        <title>Collection of gut derived symbiotic bacterial strains cultured from healthy donors.</title>
        <authorList>
            <person name="Lin H."/>
            <person name="Littmann E."/>
            <person name="Pamer E.G."/>
        </authorList>
    </citation>
    <scope>NUCLEOTIDE SEQUENCE</scope>
    <source>
        <strain evidence="2">MSK.21.74</strain>
    </source>
</reference>
<proteinExistence type="predicted"/>
<evidence type="ECO:0000256" key="1">
    <source>
        <dbReference type="SAM" id="Coils"/>
    </source>
</evidence>
<organism evidence="2 3">
    <name type="scientific">Segatella copri</name>
    <dbReference type="NCBI Taxonomy" id="165179"/>
    <lineage>
        <taxon>Bacteria</taxon>
        <taxon>Pseudomonadati</taxon>
        <taxon>Bacteroidota</taxon>
        <taxon>Bacteroidia</taxon>
        <taxon>Bacteroidales</taxon>
        <taxon>Prevotellaceae</taxon>
        <taxon>Segatella</taxon>
    </lineage>
</organism>
<evidence type="ECO:0000313" key="3">
    <source>
        <dbReference type="Proteomes" id="UP001196765"/>
    </source>
</evidence>
<dbReference type="RefSeq" id="WP_217743910.1">
    <property type="nucleotide sequence ID" value="NZ_JAHOEI010000007.1"/>
</dbReference>
<evidence type="ECO:0000313" key="2">
    <source>
        <dbReference type="EMBL" id="MBV3386888.1"/>
    </source>
</evidence>
<comment type="caution">
    <text evidence="2">The sequence shown here is derived from an EMBL/GenBank/DDBJ whole genome shotgun (WGS) entry which is preliminary data.</text>
</comment>
<sequence>MKGKVLISRKRLNELEKLAQHYKIMEDSVKVAQERNQKLIKRNMELTGSIDRASSEIKSLRNRIEFYSNYKAECRSKNYLAAYTSQITCAVMRKISTLRFDFFETKIKKEDLQEIEYEIRRTIQDIFFIK</sequence>
<accession>A0AAW4MZ98</accession>
<dbReference type="AlphaFoldDB" id="A0AAW4MZ98"/>
<keyword evidence="1" id="KW-0175">Coiled coil</keyword>